<evidence type="ECO:0000256" key="2">
    <source>
        <dbReference type="ARBA" id="ARBA00003444"/>
    </source>
</evidence>
<dbReference type="STRING" id="1317121.ATO11_07075"/>
<dbReference type="EMBL" id="AQQZ01000003">
    <property type="protein sequence ID" value="KNG94015.1"/>
    <property type="molecule type" value="Genomic_DNA"/>
</dbReference>
<comment type="catalytic activity">
    <reaction evidence="9">
        <text>O-phospho-L-threonine + H(+) = (R)-1-aminopropan-2-yl phosphate + CO2</text>
        <dbReference type="Rhea" id="RHEA:11492"/>
        <dbReference type="ChEBI" id="CHEBI:15378"/>
        <dbReference type="ChEBI" id="CHEBI:16526"/>
        <dbReference type="ChEBI" id="CHEBI:58563"/>
        <dbReference type="ChEBI" id="CHEBI:58675"/>
        <dbReference type="EC" id="4.1.1.81"/>
    </reaction>
</comment>
<keyword evidence="6" id="KW-0663">Pyridoxal phosphate</keyword>
<evidence type="ECO:0000256" key="6">
    <source>
        <dbReference type="ARBA" id="ARBA00022898"/>
    </source>
</evidence>
<name>A0A0L1JQK8_9RHOB</name>
<dbReference type="NCBIfam" id="TIGR01140">
    <property type="entry name" value="L_thr_O3P_dcar"/>
    <property type="match status" value="1"/>
</dbReference>
<dbReference type="InterPro" id="IPR005860">
    <property type="entry name" value="CobD"/>
</dbReference>
<keyword evidence="5" id="KW-0169">Cobalamin biosynthesis</keyword>
<proteinExistence type="predicted"/>
<keyword evidence="7" id="KW-0456">Lyase</keyword>
<evidence type="ECO:0000256" key="7">
    <source>
        <dbReference type="ARBA" id="ARBA00023239"/>
    </source>
</evidence>
<dbReference type="GO" id="GO:0030170">
    <property type="term" value="F:pyridoxal phosphate binding"/>
    <property type="evidence" value="ECO:0007669"/>
    <property type="project" value="InterPro"/>
</dbReference>
<dbReference type="AlphaFoldDB" id="A0A0L1JQK8"/>
<evidence type="ECO:0000256" key="1">
    <source>
        <dbReference type="ARBA" id="ARBA00001933"/>
    </source>
</evidence>
<dbReference type="InterPro" id="IPR015422">
    <property type="entry name" value="PyrdxlP-dep_Trfase_small"/>
</dbReference>
<dbReference type="PANTHER" id="PTHR42885:SF1">
    <property type="entry name" value="THREONINE-PHOSPHATE DECARBOXYLASE"/>
    <property type="match status" value="1"/>
</dbReference>
<dbReference type="OrthoDB" id="9799304at2"/>
<dbReference type="UniPathway" id="UPA00148"/>
<keyword evidence="12" id="KW-1185">Reference proteome</keyword>
<dbReference type="PATRIC" id="fig|1317121.7.peg.2018"/>
<dbReference type="Proteomes" id="UP000036938">
    <property type="component" value="Unassembled WGS sequence"/>
</dbReference>
<evidence type="ECO:0000256" key="5">
    <source>
        <dbReference type="ARBA" id="ARBA00022573"/>
    </source>
</evidence>
<reference evidence="11 12" key="1">
    <citation type="journal article" date="2015" name="Int. J. Syst. Evol. Microbiol.">
        <title>Aestuariivita atlantica sp. nov., isolated from deep sea sediment of the Atlantic Ocean.</title>
        <authorList>
            <person name="Li G."/>
            <person name="Lai Q."/>
            <person name="Du Y."/>
            <person name="Liu X."/>
            <person name="Sun F."/>
            <person name="Shao Z."/>
        </authorList>
    </citation>
    <scope>NUCLEOTIDE SEQUENCE [LARGE SCALE GENOMIC DNA]</scope>
    <source>
        <strain evidence="11 12">22II-S11-z3</strain>
    </source>
</reference>
<accession>A0A0L1JQK8</accession>
<dbReference type="Pfam" id="PF00155">
    <property type="entry name" value="Aminotran_1_2"/>
    <property type="match status" value="1"/>
</dbReference>
<evidence type="ECO:0000313" key="11">
    <source>
        <dbReference type="EMBL" id="KNG94015.1"/>
    </source>
</evidence>
<dbReference type="InterPro" id="IPR004838">
    <property type="entry name" value="NHTrfase_class1_PyrdxlP-BS"/>
</dbReference>
<sequence length="322" mass="33838">MRDHGGNLDAARAAFGGAAGEWIDLSTGINRVPYPVGDAPRGAWTDLPGDMAMQALTDAARAAYATEAPILPLAGATQPIQLIPRLLPRGEMRILAPTYNEHAASARAAGWEVREVADPAALAGAALAVIVNPNNPDGRAFATAGLRALANEVGHLVVDESFVDPTPEASLCPMLDALDNVVVLRSFGKFYGLAGLRLGFALGPARLLMAMREEAGPWAVSGPALAIGARALADIAWADATRARLGAETTRLDTAADRAGWRTVGGTALFRLYDTGDARAAQEKLARARIWSRVFPYSDTWLRLGLPGGGDEWDRVEAALGA</sequence>
<comment type="pathway">
    <text evidence="3">Cofactor biosynthesis; adenosylcobalamin biosynthesis.</text>
</comment>
<dbReference type="Gene3D" id="3.40.640.10">
    <property type="entry name" value="Type I PLP-dependent aspartate aminotransferase-like (Major domain)"/>
    <property type="match status" value="1"/>
</dbReference>
<dbReference type="PANTHER" id="PTHR42885">
    <property type="entry name" value="HISTIDINOL-PHOSPHATE AMINOTRANSFERASE-RELATED"/>
    <property type="match status" value="1"/>
</dbReference>
<feature type="domain" description="Aminotransferase class I/classII large" evidence="10">
    <location>
        <begin position="60"/>
        <end position="309"/>
    </location>
</feature>
<gene>
    <name evidence="11" type="ORF">ATO11_07075</name>
</gene>
<evidence type="ECO:0000259" key="10">
    <source>
        <dbReference type="Pfam" id="PF00155"/>
    </source>
</evidence>
<dbReference type="GO" id="GO:0048472">
    <property type="term" value="F:threonine-phosphate decarboxylase activity"/>
    <property type="evidence" value="ECO:0007669"/>
    <property type="project" value="UniProtKB-EC"/>
</dbReference>
<comment type="caution">
    <text evidence="11">The sequence shown here is derived from an EMBL/GenBank/DDBJ whole genome shotgun (WGS) entry which is preliminary data.</text>
</comment>
<organism evidence="11 12">
    <name type="scientific">Pseudaestuariivita atlantica</name>
    <dbReference type="NCBI Taxonomy" id="1317121"/>
    <lineage>
        <taxon>Bacteria</taxon>
        <taxon>Pseudomonadati</taxon>
        <taxon>Pseudomonadota</taxon>
        <taxon>Alphaproteobacteria</taxon>
        <taxon>Rhodobacterales</taxon>
        <taxon>Paracoccaceae</taxon>
        <taxon>Pseudaestuariivita</taxon>
    </lineage>
</organism>
<comment type="function">
    <text evidence="2">Decarboxylates L-threonine-O-3-phosphate to yield (R)-1-amino-2-propanol O-2-phosphate, the precursor for the linkage between the nucleotide loop and the corrin ring in cobalamin.</text>
</comment>
<protein>
    <recommendedName>
        <fullName evidence="4">threonine-phosphate decarboxylase</fullName>
        <ecNumber evidence="4">4.1.1.81</ecNumber>
    </recommendedName>
    <alternativeName>
        <fullName evidence="8">L-threonine-O-3-phosphate decarboxylase</fullName>
    </alternativeName>
</protein>
<dbReference type="Gene3D" id="3.90.1150.10">
    <property type="entry name" value="Aspartate Aminotransferase, domain 1"/>
    <property type="match status" value="1"/>
</dbReference>
<dbReference type="CDD" id="cd00609">
    <property type="entry name" value="AAT_like"/>
    <property type="match status" value="1"/>
</dbReference>
<dbReference type="InterPro" id="IPR015421">
    <property type="entry name" value="PyrdxlP-dep_Trfase_major"/>
</dbReference>
<evidence type="ECO:0000256" key="4">
    <source>
        <dbReference type="ARBA" id="ARBA00012285"/>
    </source>
</evidence>
<dbReference type="EC" id="4.1.1.81" evidence="4"/>
<evidence type="ECO:0000313" key="12">
    <source>
        <dbReference type="Proteomes" id="UP000036938"/>
    </source>
</evidence>
<dbReference type="InterPro" id="IPR004839">
    <property type="entry name" value="Aminotransferase_I/II_large"/>
</dbReference>
<evidence type="ECO:0000256" key="3">
    <source>
        <dbReference type="ARBA" id="ARBA00004953"/>
    </source>
</evidence>
<dbReference type="InterPro" id="IPR015424">
    <property type="entry name" value="PyrdxlP-dep_Trfase"/>
</dbReference>
<evidence type="ECO:0000256" key="9">
    <source>
        <dbReference type="ARBA" id="ARBA00048531"/>
    </source>
</evidence>
<dbReference type="GO" id="GO:0009236">
    <property type="term" value="P:cobalamin biosynthetic process"/>
    <property type="evidence" value="ECO:0007669"/>
    <property type="project" value="UniProtKB-UniPathway"/>
</dbReference>
<comment type="cofactor">
    <cofactor evidence="1">
        <name>pyridoxal 5'-phosphate</name>
        <dbReference type="ChEBI" id="CHEBI:597326"/>
    </cofactor>
</comment>
<dbReference type="PROSITE" id="PS00105">
    <property type="entry name" value="AA_TRANSFER_CLASS_1"/>
    <property type="match status" value="1"/>
</dbReference>
<dbReference type="SUPFAM" id="SSF53383">
    <property type="entry name" value="PLP-dependent transferases"/>
    <property type="match status" value="1"/>
</dbReference>
<evidence type="ECO:0000256" key="8">
    <source>
        <dbReference type="ARBA" id="ARBA00029996"/>
    </source>
</evidence>
<dbReference type="RefSeq" id="WP_050530154.1">
    <property type="nucleotide sequence ID" value="NZ_AQQZ01000003.1"/>
</dbReference>